<evidence type="ECO:0000256" key="1">
    <source>
        <dbReference type="ARBA" id="ARBA00023125"/>
    </source>
</evidence>
<evidence type="ECO:0000259" key="2">
    <source>
        <dbReference type="PROSITE" id="PS50943"/>
    </source>
</evidence>
<dbReference type="Pfam" id="PF01381">
    <property type="entry name" value="HTH_3"/>
    <property type="match status" value="1"/>
</dbReference>
<dbReference type="EMBL" id="BART01001097">
    <property type="protein sequence ID" value="GAG62165.1"/>
    <property type="molecule type" value="Genomic_DNA"/>
</dbReference>
<protein>
    <recommendedName>
        <fullName evidence="2">HTH cro/C1-type domain-containing protein</fullName>
    </recommendedName>
</protein>
<sequence length="77" mass="9092">MSNAIKYWRKKRKMTQQKLADLIEIDRPTLSKTENQKIDPNEEMALKIARILGVLITDILRKPPEDKNENKRNIKSM</sequence>
<dbReference type="AlphaFoldDB" id="X0YZU8"/>
<dbReference type="PANTHER" id="PTHR46558:SF11">
    <property type="entry name" value="HTH-TYPE TRANSCRIPTIONAL REGULATOR XRE"/>
    <property type="match status" value="1"/>
</dbReference>
<proteinExistence type="predicted"/>
<dbReference type="InterPro" id="IPR001387">
    <property type="entry name" value="Cro/C1-type_HTH"/>
</dbReference>
<keyword evidence="1" id="KW-0238">DNA-binding</keyword>
<name>X0YZU8_9ZZZZ</name>
<evidence type="ECO:0000313" key="3">
    <source>
        <dbReference type="EMBL" id="GAG62165.1"/>
    </source>
</evidence>
<dbReference type="SMART" id="SM00530">
    <property type="entry name" value="HTH_XRE"/>
    <property type="match status" value="1"/>
</dbReference>
<gene>
    <name evidence="3" type="ORF">S01H4_04173</name>
</gene>
<accession>X0YZU8</accession>
<dbReference type="GO" id="GO:0003677">
    <property type="term" value="F:DNA binding"/>
    <property type="evidence" value="ECO:0007669"/>
    <property type="project" value="UniProtKB-KW"/>
</dbReference>
<dbReference type="SUPFAM" id="SSF47413">
    <property type="entry name" value="lambda repressor-like DNA-binding domains"/>
    <property type="match status" value="1"/>
</dbReference>
<dbReference type="InterPro" id="IPR010982">
    <property type="entry name" value="Lambda_DNA-bd_dom_sf"/>
</dbReference>
<comment type="caution">
    <text evidence="3">The sequence shown here is derived from an EMBL/GenBank/DDBJ whole genome shotgun (WGS) entry which is preliminary data.</text>
</comment>
<feature type="domain" description="HTH cro/C1-type" evidence="2">
    <location>
        <begin position="5"/>
        <end position="59"/>
    </location>
</feature>
<organism evidence="3">
    <name type="scientific">marine sediment metagenome</name>
    <dbReference type="NCBI Taxonomy" id="412755"/>
    <lineage>
        <taxon>unclassified sequences</taxon>
        <taxon>metagenomes</taxon>
        <taxon>ecological metagenomes</taxon>
    </lineage>
</organism>
<reference evidence="3" key="1">
    <citation type="journal article" date="2014" name="Front. Microbiol.">
        <title>High frequency of phylogenetically diverse reductive dehalogenase-homologous genes in deep subseafloor sedimentary metagenomes.</title>
        <authorList>
            <person name="Kawai M."/>
            <person name="Futagami T."/>
            <person name="Toyoda A."/>
            <person name="Takaki Y."/>
            <person name="Nishi S."/>
            <person name="Hori S."/>
            <person name="Arai W."/>
            <person name="Tsubouchi T."/>
            <person name="Morono Y."/>
            <person name="Uchiyama I."/>
            <person name="Ito T."/>
            <person name="Fujiyama A."/>
            <person name="Inagaki F."/>
            <person name="Takami H."/>
        </authorList>
    </citation>
    <scope>NUCLEOTIDE SEQUENCE</scope>
    <source>
        <strain evidence="3">Expedition CK06-06</strain>
    </source>
</reference>
<dbReference type="PROSITE" id="PS50943">
    <property type="entry name" value="HTH_CROC1"/>
    <property type="match status" value="1"/>
</dbReference>
<dbReference type="CDD" id="cd00093">
    <property type="entry name" value="HTH_XRE"/>
    <property type="match status" value="1"/>
</dbReference>
<dbReference type="Gene3D" id="1.10.260.40">
    <property type="entry name" value="lambda repressor-like DNA-binding domains"/>
    <property type="match status" value="1"/>
</dbReference>
<dbReference type="PANTHER" id="PTHR46558">
    <property type="entry name" value="TRACRIPTIONAL REGULATORY PROTEIN-RELATED-RELATED"/>
    <property type="match status" value="1"/>
</dbReference>